<dbReference type="Gene3D" id="3.40.190.290">
    <property type="match status" value="1"/>
</dbReference>
<dbReference type="Pfam" id="PF00126">
    <property type="entry name" value="HTH_1"/>
    <property type="match status" value="1"/>
</dbReference>
<dbReference type="FunFam" id="1.10.10.10:FF:000001">
    <property type="entry name" value="LysR family transcriptional regulator"/>
    <property type="match status" value="1"/>
</dbReference>
<dbReference type="GO" id="GO:0043565">
    <property type="term" value="F:sequence-specific DNA binding"/>
    <property type="evidence" value="ECO:0007669"/>
    <property type="project" value="TreeGrafter"/>
</dbReference>
<evidence type="ECO:0000313" key="6">
    <source>
        <dbReference type="EMBL" id="ANF58831.1"/>
    </source>
</evidence>
<evidence type="ECO:0000256" key="4">
    <source>
        <dbReference type="ARBA" id="ARBA00023163"/>
    </source>
</evidence>
<feature type="domain" description="HTH lysR-type" evidence="5">
    <location>
        <begin position="1"/>
        <end position="61"/>
    </location>
</feature>
<dbReference type="PANTHER" id="PTHR30537">
    <property type="entry name" value="HTH-TYPE TRANSCRIPTIONAL REGULATOR"/>
    <property type="match status" value="1"/>
</dbReference>
<dbReference type="Gene3D" id="1.10.10.10">
    <property type="entry name" value="Winged helix-like DNA-binding domain superfamily/Winged helix DNA-binding domain"/>
    <property type="match status" value="1"/>
</dbReference>
<keyword evidence="3" id="KW-0238">DNA-binding</keyword>
<dbReference type="SUPFAM" id="SSF46785">
    <property type="entry name" value="Winged helix' DNA-binding domain"/>
    <property type="match status" value="1"/>
</dbReference>
<keyword evidence="4" id="KW-0804">Transcription</keyword>
<evidence type="ECO:0000256" key="2">
    <source>
        <dbReference type="ARBA" id="ARBA00023015"/>
    </source>
</evidence>
<evidence type="ECO:0000256" key="1">
    <source>
        <dbReference type="ARBA" id="ARBA00009437"/>
    </source>
</evidence>
<dbReference type="Pfam" id="PF03466">
    <property type="entry name" value="LysR_substrate"/>
    <property type="match status" value="1"/>
</dbReference>
<dbReference type="InterPro" id="IPR058163">
    <property type="entry name" value="LysR-type_TF_proteobact-type"/>
</dbReference>
<dbReference type="InterPro" id="IPR000847">
    <property type="entry name" value="LysR_HTH_N"/>
</dbReference>
<keyword evidence="7" id="KW-1185">Reference proteome</keyword>
<dbReference type="KEGG" id="haa:A5892_16305"/>
<dbReference type="InterPro" id="IPR005119">
    <property type="entry name" value="LysR_subst-bd"/>
</dbReference>
<protein>
    <recommendedName>
        <fullName evidence="5">HTH lysR-type domain-containing protein</fullName>
    </recommendedName>
</protein>
<dbReference type="SUPFAM" id="SSF53850">
    <property type="entry name" value="Periplasmic binding protein-like II"/>
    <property type="match status" value="1"/>
</dbReference>
<keyword evidence="2" id="KW-0805">Transcription regulation</keyword>
<dbReference type="GO" id="GO:0006351">
    <property type="term" value="P:DNA-templated transcription"/>
    <property type="evidence" value="ECO:0007669"/>
    <property type="project" value="TreeGrafter"/>
</dbReference>
<dbReference type="RefSeq" id="WP_064123687.1">
    <property type="nucleotide sequence ID" value="NZ_CP015243.1"/>
</dbReference>
<evidence type="ECO:0000313" key="7">
    <source>
        <dbReference type="Proteomes" id="UP000077875"/>
    </source>
</evidence>
<name>A0A172YHW3_9GAMM</name>
<dbReference type="InterPro" id="IPR036388">
    <property type="entry name" value="WH-like_DNA-bd_sf"/>
</dbReference>
<dbReference type="AlphaFoldDB" id="A0A172YHW3"/>
<dbReference type="STRING" id="376489.A5892_16305"/>
<dbReference type="GO" id="GO:0003700">
    <property type="term" value="F:DNA-binding transcription factor activity"/>
    <property type="evidence" value="ECO:0007669"/>
    <property type="project" value="InterPro"/>
</dbReference>
<dbReference type="PANTHER" id="PTHR30537:SF71">
    <property type="entry name" value="TRANSCRIPTIONAL REGULATORY PROTEIN"/>
    <property type="match status" value="1"/>
</dbReference>
<dbReference type="Proteomes" id="UP000077875">
    <property type="component" value="Chromosome"/>
</dbReference>
<reference evidence="6 7" key="1">
    <citation type="submission" date="2016-04" db="EMBL/GenBank/DDBJ databases">
        <title>Complete Genome Sequence of Halotalea alkalilenta IHB B 13600.</title>
        <authorList>
            <person name="Swarnkar M.K."/>
            <person name="Sharma A."/>
            <person name="Kaushal K."/>
            <person name="Soni R."/>
            <person name="Rana S."/>
            <person name="Singh A.K."/>
            <person name="Gulati A."/>
        </authorList>
    </citation>
    <scope>NUCLEOTIDE SEQUENCE [LARGE SCALE GENOMIC DNA]</scope>
    <source>
        <strain evidence="6 7">IHB B 13600</strain>
    </source>
</reference>
<sequence length="298" mass="33339">MDSNRSGEMEVFVQVVQSGSFAAAARRLEMTPSAVAKLIQRLEARLGARLINRTTRSFQPTAEGRLFFDRAQEILADLEDAESAVGLEASEPQGVLKLNVSVPFGRRLLLPLLPEFLALHPRMRVDLTLTDELIDPFEQHTDLVIRHGALADSRLIARYLGRSPQLIVASPDYLARRGVPRTPSELITHDCIDFNFRRQLSEWRFTIDGEQRAVPVAGSLSAGDGETLRELTLAGVGISRLTRFHVLDDIRRGALVSLLEPFASEDSDAIHALYHDRRHLASRTRAMLDFLTARLRLD</sequence>
<evidence type="ECO:0000259" key="5">
    <source>
        <dbReference type="PROSITE" id="PS50931"/>
    </source>
</evidence>
<evidence type="ECO:0000256" key="3">
    <source>
        <dbReference type="ARBA" id="ARBA00023125"/>
    </source>
</evidence>
<dbReference type="EMBL" id="CP015243">
    <property type="protein sequence ID" value="ANF58831.1"/>
    <property type="molecule type" value="Genomic_DNA"/>
</dbReference>
<comment type="similarity">
    <text evidence="1">Belongs to the LysR transcriptional regulatory family.</text>
</comment>
<dbReference type="FunFam" id="3.40.190.290:FF:000001">
    <property type="entry name" value="Transcriptional regulator, LysR family"/>
    <property type="match status" value="1"/>
</dbReference>
<gene>
    <name evidence="6" type="ORF">A5892_16305</name>
</gene>
<dbReference type="InterPro" id="IPR036390">
    <property type="entry name" value="WH_DNA-bd_sf"/>
</dbReference>
<accession>A0A172YHW3</accession>
<proteinExistence type="inferred from homology"/>
<organism evidence="6 7">
    <name type="scientific">Halotalea alkalilenta</name>
    <dbReference type="NCBI Taxonomy" id="376489"/>
    <lineage>
        <taxon>Bacteria</taxon>
        <taxon>Pseudomonadati</taxon>
        <taxon>Pseudomonadota</taxon>
        <taxon>Gammaproteobacteria</taxon>
        <taxon>Oceanospirillales</taxon>
        <taxon>Halomonadaceae</taxon>
        <taxon>Halotalea</taxon>
    </lineage>
</organism>
<dbReference type="PROSITE" id="PS50931">
    <property type="entry name" value="HTH_LYSR"/>
    <property type="match status" value="1"/>
</dbReference>